<reference evidence="2" key="2">
    <citation type="submission" date="2018-03" db="EMBL/GenBank/DDBJ databases">
        <title>The Triticum urartu genome reveals the dynamic nature of wheat genome evolution.</title>
        <authorList>
            <person name="Ling H."/>
            <person name="Ma B."/>
            <person name="Shi X."/>
            <person name="Liu H."/>
            <person name="Dong L."/>
            <person name="Sun H."/>
            <person name="Cao Y."/>
            <person name="Gao Q."/>
            <person name="Zheng S."/>
            <person name="Li Y."/>
            <person name="Yu Y."/>
            <person name="Du H."/>
            <person name="Qi M."/>
            <person name="Li Y."/>
            <person name="Yu H."/>
            <person name="Cui Y."/>
            <person name="Wang N."/>
            <person name="Chen C."/>
            <person name="Wu H."/>
            <person name="Zhao Y."/>
            <person name="Zhang J."/>
            <person name="Li Y."/>
            <person name="Zhou W."/>
            <person name="Zhang B."/>
            <person name="Hu W."/>
            <person name="Eijk M."/>
            <person name="Tang J."/>
            <person name="Witsenboer H."/>
            <person name="Zhao S."/>
            <person name="Li Z."/>
            <person name="Zhang A."/>
            <person name="Wang D."/>
            <person name="Liang C."/>
        </authorList>
    </citation>
    <scope>NUCLEOTIDE SEQUENCE [LARGE SCALE GENOMIC DNA]</scope>
    <source>
        <strain evidence="2">cv. G1812</strain>
    </source>
</reference>
<dbReference type="PANTHER" id="PTHR36478:SF19">
    <property type="match status" value="1"/>
</dbReference>
<reference evidence="3" key="1">
    <citation type="journal article" date="2013" name="Nature">
        <title>Draft genome of the wheat A-genome progenitor Triticum urartu.</title>
        <authorList>
            <person name="Ling H.Q."/>
            <person name="Zhao S."/>
            <person name="Liu D."/>
            <person name="Wang J."/>
            <person name="Sun H."/>
            <person name="Zhang C."/>
            <person name="Fan H."/>
            <person name="Li D."/>
            <person name="Dong L."/>
            <person name="Tao Y."/>
            <person name="Gao C."/>
            <person name="Wu H."/>
            <person name="Li Y."/>
            <person name="Cui Y."/>
            <person name="Guo X."/>
            <person name="Zheng S."/>
            <person name="Wang B."/>
            <person name="Yu K."/>
            <person name="Liang Q."/>
            <person name="Yang W."/>
            <person name="Lou X."/>
            <person name="Chen J."/>
            <person name="Feng M."/>
            <person name="Jian J."/>
            <person name="Zhang X."/>
            <person name="Luo G."/>
            <person name="Jiang Y."/>
            <person name="Liu J."/>
            <person name="Wang Z."/>
            <person name="Sha Y."/>
            <person name="Zhang B."/>
            <person name="Wu H."/>
            <person name="Tang D."/>
            <person name="Shen Q."/>
            <person name="Xue P."/>
            <person name="Zou S."/>
            <person name="Wang X."/>
            <person name="Liu X."/>
            <person name="Wang F."/>
            <person name="Yang Y."/>
            <person name="An X."/>
            <person name="Dong Z."/>
            <person name="Zhang K."/>
            <person name="Zhang X."/>
            <person name="Luo M.C."/>
            <person name="Dvorak J."/>
            <person name="Tong Y."/>
            <person name="Wang J."/>
            <person name="Yang H."/>
            <person name="Li Z."/>
            <person name="Wang D."/>
            <person name="Zhang A."/>
            <person name="Wang J."/>
        </authorList>
    </citation>
    <scope>NUCLEOTIDE SEQUENCE</scope>
    <source>
        <strain evidence="3">cv. G1812</strain>
    </source>
</reference>
<dbReference type="Proteomes" id="UP000015106">
    <property type="component" value="Chromosome 6"/>
</dbReference>
<evidence type="ECO:0000313" key="3">
    <source>
        <dbReference type="Proteomes" id="UP000015106"/>
    </source>
</evidence>
<dbReference type="PANTHER" id="PTHR36478">
    <property type="entry name" value="OS04G0614237 PROTEIN-RELATED"/>
    <property type="match status" value="1"/>
</dbReference>
<dbReference type="EnsemblPlants" id="TuG1812G0600003184.01.T01">
    <property type="protein sequence ID" value="TuG1812G0600003184.01.T01"/>
    <property type="gene ID" value="TuG1812G0600003184.01"/>
</dbReference>
<reference evidence="2" key="3">
    <citation type="submission" date="2022-06" db="UniProtKB">
        <authorList>
            <consortium name="EnsemblPlants"/>
        </authorList>
    </citation>
    <scope>IDENTIFICATION</scope>
</reference>
<feature type="region of interest" description="Disordered" evidence="1">
    <location>
        <begin position="1"/>
        <end position="54"/>
    </location>
</feature>
<dbReference type="Gramene" id="TuG1812G0600003184.01.T01">
    <property type="protein sequence ID" value="TuG1812G0600003184.01.T01"/>
    <property type="gene ID" value="TuG1812G0600003184.01"/>
</dbReference>
<proteinExistence type="predicted"/>
<keyword evidence="3" id="KW-1185">Reference proteome</keyword>
<evidence type="ECO:0000256" key="1">
    <source>
        <dbReference type="SAM" id="MobiDB-lite"/>
    </source>
</evidence>
<organism evidence="2 3">
    <name type="scientific">Triticum urartu</name>
    <name type="common">Red wild einkorn</name>
    <name type="synonym">Crithodium urartu</name>
    <dbReference type="NCBI Taxonomy" id="4572"/>
    <lineage>
        <taxon>Eukaryota</taxon>
        <taxon>Viridiplantae</taxon>
        <taxon>Streptophyta</taxon>
        <taxon>Embryophyta</taxon>
        <taxon>Tracheophyta</taxon>
        <taxon>Spermatophyta</taxon>
        <taxon>Magnoliopsida</taxon>
        <taxon>Liliopsida</taxon>
        <taxon>Poales</taxon>
        <taxon>Poaceae</taxon>
        <taxon>BOP clade</taxon>
        <taxon>Pooideae</taxon>
        <taxon>Triticodae</taxon>
        <taxon>Triticeae</taxon>
        <taxon>Triticinae</taxon>
        <taxon>Triticum</taxon>
    </lineage>
</organism>
<evidence type="ECO:0000313" key="2">
    <source>
        <dbReference type="EnsemblPlants" id="TuG1812G0600003184.01.T01"/>
    </source>
</evidence>
<sequence length="188" mass="21218">MDASGETAEKRSGPADDSVGEAAHTLSGKKRSRPADDSVGEAAHKLSSPPENPRVTRLRHRRLIAFLWDQGFRDSYNELTNKTRAHMSMRHLGGLVQRGLWLDAVEYLDRYLPPPASPMSFRAQVLRQFLLMHHRFASAVDGIVDKAVPRNYLQLDNGRAISHADLRLRSISLSILAVDEVRYYVRTM</sequence>
<dbReference type="AlphaFoldDB" id="A0A8R7QQQ1"/>
<accession>A0A8R7QQQ1</accession>
<name>A0A8R7QQQ1_TRIUA</name>
<protein>
    <submittedName>
        <fullName evidence="2">Uncharacterized protein</fullName>
    </submittedName>
</protein>